<evidence type="ECO:0000313" key="2">
    <source>
        <dbReference type="EMBL" id="TMQ75488.1"/>
    </source>
</evidence>
<keyword evidence="3" id="KW-1185">Reference proteome</keyword>
<evidence type="ECO:0000256" key="1">
    <source>
        <dbReference type="SAM" id="MobiDB-lite"/>
    </source>
</evidence>
<accession>A0A5S4EJG2</accession>
<evidence type="ECO:0000313" key="3">
    <source>
        <dbReference type="Proteomes" id="UP000306324"/>
    </source>
</evidence>
<dbReference type="EMBL" id="SWAD01000092">
    <property type="protein sequence ID" value="TMQ75488.1"/>
    <property type="molecule type" value="Genomic_DNA"/>
</dbReference>
<dbReference type="Proteomes" id="UP000306324">
    <property type="component" value="Unassembled WGS sequence"/>
</dbReference>
<gene>
    <name evidence="2" type="ORF">ACCUM_1232</name>
</gene>
<sequence length="46" mass="4995">MIRSRQGEVMGQNATFEGAAKFALNVGRPTEPPSCESLERSSQVAR</sequence>
<organism evidence="2 3">
    <name type="scientific">Candidatus Accumulibacter phosphatis</name>
    <dbReference type="NCBI Taxonomy" id="327160"/>
    <lineage>
        <taxon>Bacteria</taxon>
        <taxon>Pseudomonadati</taxon>
        <taxon>Pseudomonadota</taxon>
        <taxon>Betaproteobacteria</taxon>
        <taxon>Candidatus Accumulibacter</taxon>
    </lineage>
</organism>
<dbReference type="AlphaFoldDB" id="A0A5S4EJG2"/>
<comment type="caution">
    <text evidence="2">The sequence shown here is derived from an EMBL/GenBank/DDBJ whole genome shotgun (WGS) entry which is preliminary data.</text>
</comment>
<proteinExistence type="predicted"/>
<feature type="region of interest" description="Disordered" evidence="1">
    <location>
        <begin position="26"/>
        <end position="46"/>
    </location>
</feature>
<protein>
    <submittedName>
        <fullName evidence="2">Uncharacterized protein</fullName>
    </submittedName>
</protein>
<name>A0A5S4EJG2_9PROT</name>
<reference evidence="2 3" key="1">
    <citation type="submission" date="2019-04" db="EMBL/GenBank/DDBJ databases">
        <title>A novel phosphate-accumulating bacterium identified in bioreactor for phosphate removal from wastewater.</title>
        <authorList>
            <person name="Kotlyarov R.Y."/>
            <person name="Beletsky A.V."/>
            <person name="Kallistova A.Y."/>
            <person name="Dorofeev A.G."/>
            <person name="Nikolaev Y.Y."/>
            <person name="Pimenov N.V."/>
            <person name="Ravin N.V."/>
            <person name="Mardanov A.V."/>
        </authorList>
    </citation>
    <scope>NUCLEOTIDE SEQUENCE [LARGE SCALE GENOMIC DNA]</scope>
    <source>
        <strain evidence="2 3">Bin19</strain>
    </source>
</reference>